<dbReference type="InterPro" id="IPR011989">
    <property type="entry name" value="ARM-like"/>
</dbReference>
<dbReference type="InterPro" id="IPR029249">
    <property type="entry name" value="Rotatin_N"/>
</dbReference>
<accession>A0A507DBI4</accession>
<name>A0A507DBI4_9FUNG</name>
<keyword evidence="4" id="KW-1185">Reference proteome</keyword>
<evidence type="ECO:0000313" key="4">
    <source>
        <dbReference type="Proteomes" id="UP000317494"/>
    </source>
</evidence>
<dbReference type="PANTHER" id="PTHR31691">
    <property type="entry name" value="ROTATIN"/>
    <property type="match status" value="1"/>
</dbReference>
<dbReference type="PANTHER" id="PTHR31691:SF1">
    <property type="entry name" value="ROTATIN"/>
    <property type="match status" value="1"/>
</dbReference>
<dbReference type="InterPro" id="IPR030791">
    <property type="entry name" value="Rotatin"/>
</dbReference>
<comment type="caution">
    <text evidence="3">The sequence shown here is derived from an EMBL/GenBank/DDBJ whole genome shotgun (WGS) entry which is preliminary data.</text>
</comment>
<reference evidence="3 4" key="1">
    <citation type="journal article" date="2019" name="Sci. Rep.">
        <title>Comparative genomics of chytrid fungi reveal insights into the obligate biotrophic and pathogenic lifestyle of Synchytrium endobioticum.</title>
        <authorList>
            <person name="van de Vossenberg B.T.L.H."/>
            <person name="Warris S."/>
            <person name="Nguyen H.D.T."/>
            <person name="van Gent-Pelzer M.P.E."/>
            <person name="Joly D.L."/>
            <person name="van de Geest H.C."/>
            <person name="Bonants P.J.M."/>
            <person name="Smith D.S."/>
            <person name="Levesque C.A."/>
            <person name="van der Lee T.A.J."/>
        </authorList>
    </citation>
    <scope>NUCLEOTIDE SEQUENCE [LARGE SCALE GENOMIC DNA]</scope>
    <source>
        <strain evidence="3 4">MB42</strain>
    </source>
</reference>
<dbReference type="InterPro" id="IPR016024">
    <property type="entry name" value="ARM-type_fold"/>
</dbReference>
<feature type="compositionally biased region" description="Basic and acidic residues" evidence="1">
    <location>
        <begin position="198"/>
        <end position="213"/>
    </location>
</feature>
<proteinExistence type="predicted"/>
<feature type="domain" description="Rotatin N-terminal" evidence="2">
    <location>
        <begin position="46"/>
        <end position="147"/>
    </location>
</feature>
<dbReference type="Gene3D" id="1.25.10.10">
    <property type="entry name" value="Leucine-rich Repeat Variant"/>
    <property type="match status" value="3"/>
</dbReference>
<gene>
    <name evidence="3" type="ORF">SeMB42_g02806</name>
</gene>
<dbReference type="Proteomes" id="UP000317494">
    <property type="component" value="Unassembled WGS sequence"/>
</dbReference>
<dbReference type="EMBL" id="QEAN01000091">
    <property type="protein sequence ID" value="TPX48944.1"/>
    <property type="molecule type" value="Genomic_DNA"/>
</dbReference>
<dbReference type="Pfam" id="PF14726">
    <property type="entry name" value="RTTN_N"/>
    <property type="match status" value="1"/>
</dbReference>
<dbReference type="VEuPathDB" id="FungiDB:SeMB42_g02806"/>
<dbReference type="STRING" id="286115.A0A507DBI4"/>
<evidence type="ECO:0000259" key="2">
    <source>
        <dbReference type="Pfam" id="PF14726"/>
    </source>
</evidence>
<evidence type="ECO:0000313" key="3">
    <source>
        <dbReference type="EMBL" id="TPX48944.1"/>
    </source>
</evidence>
<protein>
    <recommendedName>
        <fullName evidence="2">Rotatin N-terminal domain-containing protein</fullName>
    </recommendedName>
</protein>
<dbReference type="SUPFAM" id="SSF48371">
    <property type="entry name" value="ARM repeat"/>
    <property type="match status" value="2"/>
</dbReference>
<dbReference type="GO" id="GO:0044782">
    <property type="term" value="P:cilium organization"/>
    <property type="evidence" value="ECO:0007669"/>
    <property type="project" value="InterPro"/>
</dbReference>
<sequence length="1957" mass="218017">MKVIHPGGSDQSFTCSTIHRAVEGVYFLPFAMDQQLTSKLGHSLEEVRTRAWAAVAFKLSTGVLTIADLVHQTEFLCHLLNWFNQDAPGQPTKLEDMLKFTLSIAKHPSGKHKLNSIGGISFLKSLRNSLDRTPECQRGIDDILDSLLHSPNHCERANEIIVQQPHSCRPILTKGAAGRAPATVPKHFWTSQSPEAVFRPESRPRSRSPDRRLKSMSPIKAPQIVPPYLPNAISTYAILHLSPYDESLVSHFCTLMSGSLNDSSQENRLFNILRIDFGAQIFLQRSQLFRAVMNGVFADIDGRSERSWIYLEDLVQDWAKSFRRFTDTVLSSLSPTPMNATPNVSMNLGIMADARAAMSDYAVSLPFASHEIYLRLVPLLRDPQSMPRALRILNGILPFLRIHIDVILAKGWGGLDTPPPSAVVAHYISFAAEVIGYHGLHSEVSVDSPDEVGQSRLLMQERTIAFCFDVVSALAPSDLGERNQLLWICILQIFDLPGTNPFPATIIRRLVAHDVPLLHVLSCLLTYPQMWVRLASYEVLAEMGEGTLRMLNVSDGQVFILIAERGLRDESGQIQQLAYNIIIDYIGNNPNHELLKRALPVIQAFADLDGGHLLQSTLGLLQNDLTPHDRLVIGIRGLLHSNEVCRKAAFESLQQTAPTLKDVLDSNTEGPNVFVISRGTIASFKFEQEYSSNETDLEGRLAALRSHGVHVSLKITVLKDLVTLLTSRTMISRAMQLGILRVIIQVMRDPGMNWIWEDENLLNALALTRTLVEADDQACDVIASEVDLLLSLTRQAFIGSESIRYELARIFFSASCCAQPYRSLGNTFGDIQSPGRSAPHRRLPQAIALNFMAYGSIFQIPDPFYDVFPNPLDEDAVKFLWPVIREYRQVASSAWRAENNQLMRVNPFDRVVSECCRRLHTALSHNEFRNALQILMNNCTCEADWMILSSQNLPAILGRFLMTAPANSDDAHVLSIIFTFLASMARLSSLPSSVFPTLKSSIRRVQLLVLERATRDDVTTAVDWRGLSSSVAGFLSWFLIVLPQNDLLELVANSSIMSVLVDYSTSVLLNKQKLSPVIHGDALTSLITITTIPSLTAVIADHVITNAIRLLVSYLSLVQQEGSDWQDEEIPRGNGLRCSGFTYCGRNAYQLAAMGLRNLSRAVVEARDTNRSWVWGDHWLIHDDIQWLMNLLNDDEKIVQKVGLGILGNIILVNGSYQYIVIKIPQFLDMAFAYALDCEKMESIRKEAFLVINHFLITFCLDNKLSGGSFGTSCYFDPVSAESGSNGNIRNMSAPRPITELLKIFDHCGFFDKLREVLSDVPRAAIAYKTAVTEVLLNLLLVTPSAMRSRISAQSGWPTIVDCLNPAHEARELDEDDESDVSSSYKLFRRRQFASIHGSSIDLLRCNVLQCIRLASYNDSETRRLLVSTTDVVAVVVAIIDERWNIIEPAGNKASCPETWSALRLSALVLSDLLWDACAYDKAGLETLLGGADTNRITIIGRLLLAGLGLLRRRSDCIMVAAGVQFLGRLLSMHCGENADIGVDVALKFECTPGAANAGILGPEICHEMMTIIIEEYDSSSPGHIESARIALQCLLGRSECAKLYALRVNFCEMLITRINLIRLANRIDDAHQMELYVLLCLLRHLFAGSVDAKQQALDHGANETFSELLSMSKEFEDSLLLELLCCIRNLVASCPEAKRAVVDPSKRKSGALSCVEGVVRVMKTLASNGQHDETFLACIEILKLLAYTTHTKSDTRTAIIKSTIVNDLFNLLNRLNRSKEMVRVEGILEFLYAMTLSREGQVYLMKVAGLFSLLVDLLSAKTVPVRRMNLLVLRNLLSLRENKAHALADENFIPTMLKYGLQSKSLALLAPATSCIWVFLYDSEKAKVALKKSTLKDDIVAVERRLIYEFAWFLQVEDPKDPTQWDTNFDRGDAENLVQTLQNISAIARLLSLTLQ</sequence>
<evidence type="ECO:0000256" key="1">
    <source>
        <dbReference type="SAM" id="MobiDB-lite"/>
    </source>
</evidence>
<dbReference type="GO" id="GO:0036064">
    <property type="term" value="C:ciliary basal body"/>
    <property type="evidence" value="ECO:0007669"/>
    <property type="project" value="InterPro"/>
</dbReference>
<feature type="region of interest" description="Disordered" evidence="1">
    <location>
        <begin position="195"/>
        <end position="214"/>
    </location>
</feature>
<organism evidence="3 4">
    <name type="scientific">Synchytrium endobioticum</name>
    <dbReference type="NCBI Taxonomy" id="286115"/>
    <lineage>
        <taxon>Eukaryota</taxon>
        <taxon>Fungi</taxon>
        <taxon>Fungi incertae sedis</taxon>
        <taxon>Chytridiomycota</taxon>
        <taxon>Chytridiomycota incertae sedis</taxon>
        <taxon>Chytridiomycetes</taxon>
        <taxon>Synchytriales</taxon>
        <taxon>Synchytriaceae</taxon>
        <taxon>Synchytrium</taxon>
    </lineage>
</organism>